<keyword evidence="2" id="KW-1133">Transmembrane helix</keyword>
<feature type="transmembrane region" description="Helical" evidence="2">
    <location>
        <begin position="26"/>
        <end position="44"/>
    </location>
</feature>
<evidence type="ECO:0000256" key="1">
    <source>
        <dbReference type="SAM" id="MobiDB-lite"/>
    </source>
</evidence>
<dbReference type="Proteomes" id="UP000287651">
    <property type="component" value="Unassembled WGS sequence"/>
</dbReference>
<protein>
    <submittedName>
        <fullName evidence="3">Uncharacterized protein</fullName>
    </submittedName>
</protein>
<evidence type="ECO:0000313" key="4">
    <source>
        <dbReference type="Proteomes" id="UP000287651"/>
    </source>
</evidence>
<gene>
    <name evidence="3" type="ORF">B296_00025541</name>
</gene>
<accession>A0A427AT63</accession>
<organism evidence="3 4">
    <name type="scientific">Ensete ventricosum</name>
    <name type="common">Abyssinian banana</name>
    <name type="synonym">Musa ensete</name>
    <dbReference type="NCBI Taxonomy" id="4639"/>
    <lineage>
        <taxon>Eukaryota</taxon>
        <taxon>Viridiplantae</taxon>
        <taxon>Streptophyta</taxon>
        <taxon>Embryophyta</taxon>
        <taxon>Tracheophyta</taxon>
        <taxon>Spermatophyta</taxon>
        <taxon>Magnoliopsida</taxon>
        <taxon>Liliopsida</taxon>
        <taxon>Zingiberales</taxon>
        <taxon>Musaceae</taxon>
        <taxon>Ensete</taxon>
    </lineage>
</organism>
<keyword evidence="2" id="KW-0472">Membrane</keyword>
<feature type="region of interest" description="Disordered" evidence="1">
    <location>
        <begin position="1"/>
        <end position="21"/>
    </location>
</feature>
<comment type="caution">
    <text evidence="3">The sequence shown here is derived from an EMBL/GenBank/DDBJ whole genome shotgun (WGS) entry which is preliminary data.</text>
</comment>
<dbReference type="EMBL" id="AMZH03001430">
    <property type="protein sequence ID" value="RRT79326.1"/>
    <property type="molecule type" value="Genomic_DNA"/>
</dbReference>
<keyword evidence="2" id="KW-0812">Transmembrane</keyword>
<evidence type="ECO:0000256" key="2">
    <source>
        <dbReference type="SAM" id="Phobius"/>
    </source>
</evidence>
<reference evidence="3 4" key="1">
    <citation type="journal article" date="2014" name="Agronomy (Basel)">
        <title>A Draft Genome Sequence for Ensete ventricosum, the Drought-Tolerant Tree Against Hunger.</title>
        <authorList>
            <person name="Harrison J."/>
            <person name="Moore K.A."/>
            <person name="Paszkiewicz K."/>
            <person name="Jones T."/>
            <person name="Grant M."/>
            <person name="Ambacheew D."/>
            <person name="Muzemil S."/>
            <person name="Studholme D.J."/>
        </authorList>
    </citation>
    <scope>NUCLEOTIDE SEQUENCE [LARGE SCALE GENOMIC DNA]</scope>
</reference>
<sequence>MPKAGRRLLKTNPEHGRRRRRGRVSAVHRVISFVGLFLYSAFHLDIHIAHRNPTLSGASDASAGAILCLRRGLIRLRWGFSGDQRRRRRGRGGYGGSHKGITLAIYYNGLVRDRGGEWRKWRKSSGVRETGITEVEGGGASSFRNCVVRVWRLEELGVLLVEKKTKQNRGGGRNAAF</sequence>
<proteinExistence type="predicted"/>
<evidence type="ECO:0000313" key="3">
    <source>
        <dbReference type="EMBL" id="RRT79326.1"/>
    </source>
</evidence>
<dbReference type="AlphaFoldDB" id="A0A427AT63"/>
<name>A0A427AT63_ENSVE</name>